<feature type="transmembrane region" description="Helical" evidence="6">
    <location>
        <begin position="315"/>
        <end position="338"/>
    </location>
</feature>
<evidence type="ECO:0000259" key="7">
    <source>
        <dbReference type="PROSITE" id="PS50850"/>
    </source>
</evidence>
<feature type="transmembrane region" description="Helical" evidence="6">
    <location>
        <begin position="95"/>
        <end position="114"/>
    </location>
</feature>
<protein>
    <recommendedName>
        <fullName evidence="7">Major facilitator superfamily (MFS) profile domain-containing protein</fullName>
    </recommendedName>
</protein>
<dbReference type="PROSITE" id="PS50850">
    <property type="entry name" value="MFS"/>
    <property type="match status" value="1"/>
</dbReference>
<feature type="transmembrane region" description="Helical" evidence="6">
    <location>
        <begin position="375"/>
        <end position="399"/>
    </location>
</feature>
<organism evidence="8 9">
    <name type="scientific">Xanthomonas hyacinthi</name>
    <dbReference type="NCBI Taxonomy" id="56455"/>
    <lineage>
        <taxon>Bacteria</taxon>
        <taxon>Pseudomonadati</taxon>
        <taxon>Pseudomonadota</taxon>
        <taxon>Gammaproteobacteria</taxon>
        <taxon>Lysobacterales</taxon>
        <taxon>Lysobacteraceae</taxon>
        <taxon>Xanthomonas</taxon>
    </lineage>
</organism>
<dbReference type="InterPro" id="IPR050189">
    <property type="entry name" value="MFS_Efflux_Transporters"/>
</dbReference>
<gene>
    <name evidence="8" type="ORF">XhyaCFBP1156_08645</name>
</gene>
<evidence type="ECO:0000313" key="8">
    <source>
        <dbReference type="EMBL" id="PPU97851.1"/>
    </source>
</evidence>
<feature type="domain" description="Major facilitator superfamily (MFS) profile" evidence="7">
    <location>
        <begin position="28"/>
        <end position="403"/>
    </location>
</feature>
<reference evidence="9" key="1">
    <citation type="submission" date="2016-08" db="EMBL/GenBank/DDBJ databases">
        <authorList>
            <person name="Merda D."/>
            <person name="Briand M."/>
            <person name="Taghouti G."/>
            <person name="Carrere S."/>
            <person name="Gouzy J."/>
            <person name="Portier P."/>
            <person name="Jacques M.-A."/>
            <person name="Fischer-Le Saux M."/>
        </authorList>
    </citation>
    <scope>NUCLEOTIDE SEQUENCE [LARGE SCALE GENOMIC DNA]</scope>
    <source>
        <strain evidence="9">CFBP1156</strain>
    </source>
</reference>
<dbReference type="AlphaFoldDB" id="A0A2S7EXJ2"/>
<dbReference type="RefSeq" id="WP_104558395.1">
    <property type="nucleotide sequence ID" value="NZ_CP043476.1"/>
</dbReference>
<keyword evidence="2" id="KW-1003">Cell membrane</keyword>
<dbReference type="SUPFAM" id="SSF103473">
    <property type="entry name" value="MFS general substrate transporter"/>
    <property type="match status" value="1"/>
</dbReference>
<name>A0A2S7EXJ2_9XANT</name>
<dbReference type="EMBL" id="MDEG01000006">
    <property type="protein sequence ID" value="PPU97851.1"/>
    <property type="molecule type" value="Genomic_DNA"/>
</dbReference>
<feature type="transmembrane region" description="Helical" evidence="6">
    <location>
        <begin position="120"/>
        <end position="141"/>
    </location>
</feature>
<dbReference type="GO" id="GO:0005886">
    <property type="term" value="C:plasma membrane"/>
    <property type="evidence" value="ECO:0007669"/>
    <property type="project" value="UniProtKB-SubCell"/>
</dbReference>
<feature type="transmembrane region" description="Helical" evidence="6">
    <location>
        <begin position="290"/>
        <end position="309"/>
    </location>
</feature>
<evidence type="ECO:0000256" key="2">
    <source>
        <dbReference type="ARBA" id="ARBA00022475"/>
    </source>
</evidence>
<dbReference type="InterPro" id="IPR036259">
    <property type="entry name" value="MFS_trans_sf"/>
</dbReference>
<comment type="caution">
    <text evidence="8">The sequence shown here is derived from an EMBL/GenBank/DDBJ whole genome shotgun (WGS) entry which is preliminary data.</text>
</comment>
<feature type="transmembrane region" description="Helical" evidence="6">
    <location>
        <begin position="65"/>
        <end position="88"/>
    </location>
</feature>
<dbReference type="GO" id="GO:0022857">
    <property type="term" value="F:transmembrane transporter activity"/>
    <property type="evidence" value="ECO:0007669"/>
    <property type="project" value="InterPro"/>
</dbReference>
<keyword evidence="9" id="KW-1185">Reference proteome</keyword>
<feature type="transmembrane region" description="Helical" evidence="6">
    <location>
        <begin position="350"/>
        <end position="369"/>
    </location>
</feature>
<dbReference type="InterPro" id="IPR011701">
    <property type="entry name" value="MFS"/>
</dbReference>
<dbReference type="Gene3D" id="1.20.1250.20">
    <property type="entry name" value="MFS general substrate transporter like domains"/>
    <property type="match status" value="1"/>
</dbReference>
<dbReference type="PANTHER" id="PTHR43124:SF5">
    <property type="entry name" value="PURINE RIBONUCLEOSIDE EFFLUX PUMP NEPI"/>
    <property type="match status" value="1"/>
</dbReference>
<feature type="transmembrane region" description="Helical" evidence="6">
    <location>
        <begin position="224"/>
        <end position="244"/>
    </location>
</feature>
<keyword evidence="5 6" id="KW-0472">Membrane</keyword>
<dbReference type="CDD" id="cd17324">
    <property type="entry name" value="MFS_NepI_like"/>
    <property type="match status" value="1"/>
</dbReference>
<feature type="transmembrane region" description="Helical" evidence="6">
    <location>
        <begin position="27"/>
        <end position="45"/>
    </location>
</feature>
<keyword evidence="4 6" id="KW-1133">Transmembrane helix</keyword>
<accession>A0A2S7EXJ2</accession>
<keyword evidence="3 6" id="KW-0812">Transmembrane</keyword>
<evidence type="ECO:0000256" key="5">
    <source>
        <dbReference type="ARBA" id="ARBA00023136"/>
    </source>
</evidence>
<dbReference type="Proteomes" id="UP000238261">
    <property type="component" value="Unassembled WGS sequence"/>
</dbReference>
<evidence type="ECO:0000256" key="3">
    <source>
        <dbReference type="ARBA" id="ARBA00022692"/>
    </source>
</evidence>
<feature type="transmembrane region" description="Helical" evidence="6">
    <location>
        <begin position="153"/>
        <end position="179"/>
    </location>
</feature>
<dbReference type="Pfam" id="PF07690">
    <property type="entry name" value="MFS_1"/>
    <property type="match status" value="1"/>
</dbReference>
<proteinExistence type="predicted"/>
<comment type="subcellular location">
    <subcellularLocation>
        <location evidence="1">Cell membrane</location>
        <topology evidence="1">Multi-pass membrane protein</topology>
    </subcellularLocation>
</comment>
<dbReference type="PANTHER" id="PTHR43124">
    <property type="entry name" value="PURINE EFFLUX PUMP PBUE"/>
    <property type="match status" value="1"/>
</dbReference>
<sequence>MPSRDDPSTLAFSQQAANEHRMVKHPMVALVILFAITFSFIMTELMPMGVLQLMGNDLQQSEARIGFLVSIFAFAVVLTSAPLAGYTARLPRRPLLLTLTTILSLGNLIVAFSQSYQLDMVVRFLIGIANGVFWGMIGSLATRLVPAEQRGRALSMVFAGNTAALTLGIPLSAAAALLIGWQATFATLGVLGIVLSLLGWRILPKLPGTLAAAHVPLAQVLRTPGVTAIALATFLTFTAHFALYTYATPYLREAGIPVAFIAPVLFSFGIVGIAGVWLTGIAIDRRPRAATLAVLWLLLTALVVLAFTARQSVPLLTTIVAVAWGFAYSAMPMLFQSAMLRAAPRSPDPASAILFTSVNVAITAGSFLGGKMLDAIGVAWIPLLACACVVGAIGTVSAARRHAFPVDHQARTEAARP</sequence>
<dbReference type="InterPro" id="IPR020846">
    <property type="entry name" value="MFS_dom"/>
</dbReference>
<feature type="transmembrane region" description="Helical" evidence="6">
    <location>
        <begin position="256"/>
        <end position="278"/>
    </location>
</feature>
<evidence type="ECO:0000256" key="4">
    <source>
        <dbReference type="ARBA" id="ARBA00022989"/>
    </source>
</evidence>
<dbReference type="OrthoDB" id="7029536at2"/>
<evidence type="ECO:0000313" key="9">
    <source>
        <dbReference type="Proteomes" id="UP000238261"/>
    </source>
</evidence>
<evidence type="ECO:0000256" key="1">
    <source>
        <dbReference type="ARBA" id="ARBA00004651"/>
    </source>
</evidence>
<feature type="transmembrane region" description="Helical" evidence="6">
    <location>
        <begin position="185"/>
        <end position="203"/>
    </location>
</feature>
<evidence type="ECO:0000256" key="6">
    <source>
        <dbReference type="SAM" id="Phobius"/>
    </source>
</evidence>